<feature type="region of interest" description="Disordered" evidence="6">
    <location>
        <begin position="133"/>
        <end position="168"/>
    </location>
</feature>
<dbReference type="Pfam" id="PF00170">
    <property type="entry name" value="bZIP_1"/>
    <property type="match status" value="1"/>
</dbReference>
<gene>
    <name evidence="8" type="ORF">g.49681</name>
</gene>
<evidence type="ECO:0000256" key="4">
    <source>
        <dbReference type="ARBA" id="ARBA00023163"/>
    </source>
</evidence>
<keyword evidence="2" id="KW-0805">Transcription regulation</keyword>
<dbReference type="GO" id="GO:0003700">
    <property type="term" value="F:DNA-binding transcription factor activity"/>
    <property type="evidence" value="ECO:0007669"/>
    <property type="project" value="InterPro"/>
</dbReference>
<accession>A0A1D2A910</accession>
<dbReference type="Gene3D" id="1.20.5.170">
    <property type="match status" value="1"/>
</dbReference>
<dbReference type="EMBL" id="GDKF01002916">
    <property type="protein sequence ID" value="JAT75706.1"/>
    <property type="molecule type" value="Transcribed_RNA"/>
</dbReference>
<keyword evidence="3" id="KW-0238">DNA-binding</keyword>
<feature type="compositionally biased region" description="Basic and acidic residues" evidence="6">
    <location>
        <begin position="288"/>
        <end position="297"/>
    </location>
</feature>
<evidence type="ECO:0000259" key="7">
    <source>
        <dbReference type="PROSITE" id="PS50217"/>
    </source>
</evidence>
<evidence type="ECO:0000256" key="2">
    <source>
        <dbReference type="ARBA" id="ARBA00023015"/>
    </source>
</evidence>
<dbReference type="PROSITE" id="PS50217">
    <property type="entry name" value="BZIP"/>
    <property type="match status" value="1"/>
</dbReference>
<dbReference type="CDD" id="cd14702">
    <property type="entry name" value="bZIP_plant_GBF1"/>
    <property type="match status" value="1"/>
</dbReference>
<feature type="non-terminal residue" evidence="8">
    <location>
        <position position="327"/>
    </location>
</feature>
<keyword evidence="4" id="KW-0804">Transcription</keyword>
<dbReference type="SUPFAM" id="SSF57959">
    <property type="entry name" value="Leucine zipper domain"/>
    <property type="match status" value="1"/>
</dbReference>
<dbReference type="PROSITE" id="PS00036">
    <property type="entry name" value="BZIP_BASIC"/>
    <property type="match status" value="1"/>
</dbReference>
<evidence type="ECO:0000256" key="1">
    <source>
        <dbReference type="ARBA" id="ARBA00004123"/>
    </source>
</evidence>
<feature type="region of interest" description="Disordered" evidence="6">
    <location>
        <begin position="244"/>
        <end position="327"/>
    </location>
</feature>
<evidence type="ECO:0000313" key="8">
    <source>
        <dbReference type="EMBL" id="JAT75706.1"/>
    </source>
</evidence>
<proteinExistence type="predicted"/>
<name>A0A1D2A910_AUXPR</name>
<dbReference type="GO" id="GO:0005634">
    <property type="term" value="C:nucleus"/>
    <property type="evidence" value="ECO:0007669"/>
    <property type="project" value="UniProtKB-SubCell"/>
</dbReference>
<feature type="compositionally biased region" description="Basic and acidic residues" evidence="6">
    <location>
        <begin position="305"/>
        <end position="327"/>
    </location>
</feature>
<reference evidence="8" key="1">
    <citation type="submission" date="2015-08" db="EMBL/GenBank/DDBJ databases">
        <authorList>
            <person name="Babu N.S."/>
            <person name="Beckwith C.J."/>
            <person name="Beseler K.G."/>
            <person name="Brison A."/>
            <person name="Carone J.V."/>
            <person name="Caskin T.P."/>
            <person name="Diamond M."/>
            <person name="Durham M.E."/>
            <person name="Foxe J.M."/>
            <person name="Go M."/>
            <person name="Henderson B.A."/>
            <person name="Jones I.B."/>
            <person name="McGettigan J.A."/>
            <person name="Micheletti S.J."/>
            <person name="Nasrallah M.E."/>
            <person name="Ortiz D."/>
            <person name="Piller C.R."/>
            <person name="Privatt S.R."/>
            <person name="Schneider S.L."/>
            <person name="Sharp S."/>
            <person name="Smith T.C."/>
            <person name="Stanton J.D."/>
            <person name="Ullery H.E."/>
            <person name="Wilson R.J."/>
            <person name="Serrano M.G."/>
            <person name="Buck G."/>
            <person name="Lee V."/>
            <person name="Wang Y."/>
            <person name="Carvalho R."/>
            <person name="Voegtly L."/>
            <person name="Shi R."/>
            <person name="Duckworth R."/>
            <person name="Johnson A."/>
            <person name="Loviza R."/>
            <person name="Walstead R."/>
            <person name="Shah Z."/>
            <person name="Kiflezghi M."/>
            <person name="Wade K."/>
            <person name="Ball S.L."/>
            <person name="Bradley K.W."/>
            <person name="Asai D.J."/>
            <person name="Bowman C.A."/>
            <person name="Russell D.A."/>
            <person name="Pope W.H."/>
            <person name="Jacobs-Sera D."/>
            <person name="Hendrix R.W."/>
            <person name="Hatfull G.F."/>
        </authorList>
    </citation>
    <scope>NUCLEOTIDE SEQUENCE</scope>
</reference>
<evidence type="ECO:0000256" key="6">
    <source>
        <dbReference type="SAM" id="MobiDB-lite"/>
    </source>
</evidence>
<dbReference type="InterPro" id="IPR004827">
    <property type="entry name" value="bZIP"/>
</dbReference>
<feature type="domain" description="BZIP" evidence="7">
    <location>
        <begin position="282"/>
        <end position="327"/>
    </location>
</feature>
<comment type="subcellular location">
    <subcellularLocation>
        <location evidence="1">Nucleus</location>
    </subcellularLocation>
</comment>
<feature type="compositionally biased region" description="Low complexity" evidence="6">
    <location>
        <begin position="244"/>
        <end position="256"/>
    </location>
</feature>
<dbReference type="GO" id="GO:0003677">
    <property type="term" value="F:DNA binding"/>
    <property type="evidence" value="ECO:0007669"/>
    <property type="project" value="UniProtKB-KW"/>
</dbReference>
<evidence type="ECO:0000256" key="5">
    <source>
        <dbReference type="ARBA" id="ARBA00023242"/>
    </source>
</evidence>
<dbReference type="InterPro" id="IPR045314">
    <property type="entry name" value="bZIP_plant_GBF1"/>
</dbReference>
<sequence>MERTMSITSDELLQNFFKTGSTVSLPRIDSESQFQEFMRKIPSATNLAAAMTEGTEAGGGEQTAPAGGVPRVPSLDFIKAFLTASRPAGDSAVNGSGSIFAPYTAGGGGAHPAPAFELNGSVALALGRAKLEAEDRGAGNNEGQPGSATCGPRSEGGSRGDTPTAHGRGLAASALTAPGLPQQPDFPSGNLQIAGLQGAGPHMVLNPNVLAAAFMQSQLGGIAFAAQQQAAAAAAAAQPAHAAAAADGSAGPAAQASGGGGGLGPSTSSEGGLALEPGSKQAVRRERRMLSNRESARRSRKRKQEHLSTMEARLAESERGREEALAR</sequence>
<keyword evidence="5" id="KW-0539">Nucleus</keyword>
<dbReference type="AlphaFoldDB" id="A0A1D2A910"/>
<dbReference type="InterPro" id="IPR046347">
    <property type="entry name" value="bZIP_sf"/>
</dbReference>
<protein>
    <recommendedName>
        <fullName evidence="7">BZIP domain-containing protein</fullName>
    </recommendedName>
</protein>
<dbReference type="PANTHER" id="PTHR46408">
    <property type="entry name" value="BASIC LEUCINE ZIPPER 63"/>
    <property type="match status" value="1"/>
</dbReference>
<evidence type="ECO:0000256" key="3">
    <source>
        <dbReference type="ARBA" id="ARBA00023125"/>
    </source>
</evidence>
<organism evidence="8">
    <name type="scientific">Auxenochlorella protothecoides</name>
    <name type="common">Green microalga</name>
    <name type="synonym">Chlorella protothecoides</name>
    <dbReference type="NCBI Taxonomy" id="3075"/>
    <lineage>
        <taxon>Eukaryota</taxon>
        <taxon>Viridiplantae</taxon>
        <taxon>Chlorophyta</taxon>
        <taxon>core chlorophytes</taxon>
        <taxon>Trebouxiophyceae</taxon>
        <taxon>Chlorellales</taxon>
        <taxon>Chlorellaceae</taxon>
        <taxon>Auxenochlorella</taxon>
    </lineage>
</organism>
<dbReference type="PANTHER" id="PTHR46408:SF10">
    <property type="entry name" value="BASIC LEUCINE ZIPPER 63"/>
    <property type="match status" value="1"/>
</dbReference>